<evidence type="ECO:0000313" key="1">
    <source>
        <dbReference type="EMBL" id="KIN97978.1"/>
    </source>
</evidence>
<dbReference type="AlphaFoldDB" id="A0A0C3NRR1"/>
<gene>
    <name evidence="1" type="ORF">M404DRAFT_31814</name>
</gene>
<reference evidence="2" key="2">
    <citation type="submission" date="2015-01" db="EMBL/GenBank/DDBJ databases">
        <title>Evolutionary Origins and Diversification of the Mycorrhizal Mutualists.</title>
        <authorList>
            <consortium name="DOE Joint Genome Institute"/>
            <consortium name="Mycorrhizal Genomics Consortium"/>
            <person name="Kohler A."/>
            <person name="Kuo A."/>
            <person name="Nagy L.G."/>
            <person name="Floudas D."/>
            <person name="Copeland A."/>
            <person name="Barry K.W."/>
            <person name="Cichocki N."/>
            <person name="Veneault-Fourrey C."/>
            <person name="LaButti K."/>
            <person name="Lindquist E.A."/>
            <person name="Lipzen A."/>
            <person name="Lundell T."/>
            <person name="Morin E."/>
            <person name="Murat C."/>
            <person name="Riley R."/>
            <person name="Ohm R."/>
            <person name="Sun H."/>
            <person name="Tunlid A."/>
            <person name="Henrissat B."/>
            <person name="Grigoriev I.V."/>
            <person name="Hibbett D.S."/>
            <person name="Martin F."/>
        </authorList>
    </citation>
    <scope>NUCLEOTIDE SEQUENCE [LARGE SCALE GENOMIC DNA]</scope>
    <source>
        <strain evidence="2">Marx 270</strain>
    </source>
</reference>
<evidence type="ECO:0000313" key="2">
    <source>
        <dbReference type="Proteomes" id="UP000054217"/>
    </source>
</evidence>
<dbReference type="InParanoid" id="A0A0C3NRR1"/>
<sequence>MSTSPNTFDLSIIKKYAIPVSPISLPVLLHFFDGSTNAVISQEVDLSLHFSHPPQGTY</sequence>
<accession>A0A0C3NRR1</accession>
<dbReference type="Proteomes" id="UP000054217">
    <property type="component" value="Unassembled WGS sequence"/>
</dbReference>
<protein>
    <submittedName>
        <fullName evidence="1">Uncharacterized protein</fullName>
    </submittedName>
</protein>
<organism evidence="1 2">
    <name type="scientific">Pisolithus tinctorius Marx 270</name>
    <dbReference type="NCBI Taxonomy" id="870435"/>
    <lineage>
        <taxon>Eukaryota</taxon>
        <taxon>Fungi</taxon>
        <taxon>Dikarya</taxon>
        <taxon>Basidiomycota</taxon>
        <taxon>Agaricomycotina</taxon>
        <taxon>Agaricomycetes</taxon>
        <taxon>Agaricomycetidae</taxon>
        <taxon>Boletales</taxon>
        <taxon>Sclerodermatineae</taxon>
        <taxon>Pisolithaceae</taxon>
        <taxon>Pisolithus</taxon>
    </lineage>
</organism>
<dbReference type="HOGENOM" id="CLU_2980106_0_0_1"/>
<dbReference type="EMBL" id="KN832021">
    <property type="protein sequence ID" value="KIN97978.1"/>
    <property type="molecule type" value="Genomic_DNA"/>
</dbReference>
<reference evidence="1 2" key="1">
    <citation type="submission" date="2014-04" db="EMBL/GenBank/DDBJ databases">
        <authorList>
            <consortium name="DOE Joint Genome Institute"/>
            <person name="Kuo A."/>
            <person name="Kohler A."/>
            <person name="Costa M.D."/>
            <person name="Nagy L.G."/>
            <person name="Floudas D."/>
            <person name="Copeland A."/>
            <person name="Barry K.W."/>
            <person name="Cichocki N."/>
            <person name="Veneault-Fourrey C."/>
            <person name="LaButti K."/>
            <person name="Lindquist E.A."/>
            <person name="Lipzen A."/>
            <person name="Lundell T."/>
            <person name="Morin E."/>
            <person name="Murat C."/>
            <person name="Sun H."/>
            <person name="Tunlid A."/>
            <person name="Henrissat B."/>
            <person name="Grigoriev I.V."/>
            <person name="Hibbett D.S."/>
            <person name="Martin F."/>
            <person name="Nordberg H.P."/>
            <person name="Cantor M.N."/>
            <person name="Hua S.X."/>
        </authorList>
    </citation>
    <scope>NUCLEOTIDE SEQUENCE [LARGE SCALE GENOMIC DNA]</scope>
    <source>
        <strain evidence="1 2">Marx 270</strain>
    </source>
</reference>
<keyword evidence="2" id="KW-1185">Reference proteome</keyword>
<proteinExistence type="predicted"/>
<name>A0A0C3NRR1_PISTI</name>